<gene>
    <name evidence="1" type="ORF">Y1Q_0011645</name>
</gene>
<evidence type="ECO:0000313" key="1">
    <source>
        <dbReference type="EMBL" id="KYO18046.1"/>
    </source>
</evidence>
<proteinExistence type="predicted"/>
<name>A0A151M0Q6_ALLMI</name>
<reference evidence="1 2" key="1">
    <citation type="journal article" date="2012" name="Genome Biol.">
        <title>Sequencing three crocodilian genomes to illuminate the evolution of archosaurs and amniotes.</title>
        <authorList>
            <person name="St John J.A."/>
            <person name="Braun E.L."/>
            <person name="Isberg S.R."/>
            <person name="Miles L.G."/>
            <person name="Chong A.Y."/>
            <person name="Gongora J."/>
            <person name="Dalzell P."/>
            <person name="Moran C."/>
            <person name="Bed'hom B."/>
            <person name="Abzhanov A."/>
            <person name="Burgess S.C."/>
            <person name="Cooksey A.M."/>
            <person name="Castoe T.A."/>
            <person name="Crawford N.G."/>
            <person name="Densmore L.D."/>
            <person name="Drew J.C."/>
            <person name="Edwards S.V."/>
            <person name="Faircloth B.C."/>
            <person name="Fujita M.K."/>
            <person name="Greenwold M.J."/>
            <person name="Hoffmann F.G."/>
            <person name="Howard J.M."/>
            <person name="Iguchi T."/>
            <person name="Janes D.E."/>
            <person name="Khan S.Y."/>
            <person name="Kohno S."/>
            <person name="de Koning A.J."/>
            <person name="Lance S.L."/>
            <person name="McCarthy F.M."/>
            <person name="McCormack J.E."/>
            <person name="Merchant M.E."/>
            <person name="Peterson D.G."/>
            <person name="Pollock D.D."/>
            <person name="Pourmand N."/>
            <person name="Raney B.J."/>
            <person name="Roessler K.A."/>
            <person name="Sanford J.R."/>
            <person name="Sawyer R.H."/>
            <person name="Schmidt C.J."/>
            <person name="Triplett E.W."/>
            <person name="Tuberville T.D."/>
            <person name="Venegas-Anaya M."/>
            <person name="Howard J.T."/>
            <person name="Jarvis E.D."/>
            <person name="Guillette L.J.Jr."/>
            <person name="Glenn T.C."/>
            <person name="Green R.E."/>
            <person name="Ray D.A."/>
        </authorList>
    </citation>
    <scope>NUCLEOTIDE SEQUENCE [LARGE SCALE GENOMIC DNA]</scope>
    <source>
        <strain evidence="1">KSC_2009_1</strain>
    </source>
</reference>
<protein>
    <submittedName>
        <fullName evidence="1">Uncharacterized protein</fullName>
    </submittedName>
</protein>
<dbReference type="EMBL" id="AKHW03006853">
    <property type="protein sequence ID" value="KYO18046.1"/>
    <property type="molecule type" value="Genomic_DNA"/>
</dbReference>
<keyword evidence="2" id="KW-1185">Reference proteome</keyword>
<dbReference type="AlphaFoldDB" id="A0A151M0Q6"/>
<dbReference type="Proteomes" id="UP000050525">
    <property type="component" value="Unassembled WGS sequence"/>
</dbReference>
<evidence type="ECO:0000313" key="2">
    <source>
        <dbReference type="Proteomes" id="UP000050525"/>
    </source>
</evidence>
<comment type="caution">
    <text evidence="1">The sequence shown here is derived from an EMBL/GenBank/DDBJ whole genome shotgun (WGS) entry which is preliminary data.</text>
</comment>
<organism evidence="1 2">
    <name type="scientific">Alligator mississippiensis</name>
    <name type="common">American alligator</name>
    <dbReference type="NCBI Taxonomy" id="8496"/>
    <lineage>
        <taxon>Eukaryota</taxon>
        <taxon>Metazoa</taxon>
        <taxon>Chordata</taxon>
        <taxon>Craniata</taxon>
        <taxon>Vertebrata</taxon>
        <taxon>Euteleostomi</taxon>
        <taxon>Archelosauria</taxon>
        <taxon>Archosauria</taxon>
        <taxon>Crocodylia</taxon>
        <taxon>Alligatoridae</taxon>
        <taxon>Alligatorinae</taxon>
        <taxon>Alligator</taxon>
    </lineage>
</organism>
<sequence length="105" mass="12294">MCLHVWMRPICLVTNDKSRALLKYYSSETIFSMGREDKLQLAKHAWESLSVQWSQSGYATTAWIHTENFMGPHYPYMLSRKTSHLAHDWIQLDGRSPTSVNCETW</sequence>
<accession>A0A151M0Q6</accession>